<dbReference type="PANTHER" id="PTHR14049:SF9">
    <property type="entry name" value="PROCOLLAGEN-PROLINE 3-DIOXYGENASE"/>
    <property type="match status" value="1"/>
</dbReference>
<comment type="cofactor">
    <cofactor evidence="2">
        <name>Fe cation</name>
        <dbReference type="ChEBI" id="CHEBI:24875"/>
    </cofactor>
</comment>
<feature type="domain" description="Fe2OG dioxygenase" evidence="10">
    <location>
        <begin position="131"/>
        <end position="247"/>
    </location>
</feature>
<keyword evidence="6" id="KW-0223">Dioxygenase</keyword>
<dbReference type="PANTHER" id="PTHR14049">
    <property type="entry name" value="LEPRECAN 1"/>
    <property type="match status" value="1"/>
</dbReference>
<dbReference type="GeneID" id="109487472"/>
<dbReference type="AlphaFoldDB" id="A0A6P5AY35"/>
<keyword evidence="11" id="KW-1185">Reference proteome</keyword>
<feature type="signal peptide" evidence="9">
    <location>
        <begin position="1"/>
        <end position="19"/>
    </location>
</feature>
<reference evidence="12" key="1">
    <citation type="submission" date="2025-08" db="UniProtKB">
        <authorList>
            <consortium name="RefSeq"/>
        </authorList>
    </citation>
    <scope>IDENTIFICATION</scope>
    <source>
        <tissue evidence="12">Gonad</tissue>
    </source>
</reference>
<dbReference type="GO" id="GO:0031418">
    <property type="term" value="F:L-ascorbic acid binding"/>
    <property type="evidence" value="ECO:0007669"/>
    <property type="project" value="InterPro"/>
</dbReference>
<dbReference type="GO" id="GO:0032963">
    <property type="term" value="P:collagen metabolic process"/>
    <property type="evidence" value="ECO:0007669"/>
    <property type="project" value="InterPro"/>
</dbReference>
<accession>A0A6P5AY35</accession>
<dbReference type="GO" id="GO:0005506">
    <property type="term" value="F:iron ion binding"/>
    <property type="evidence" value="ECO:0007669"/>
    <property type="project" value="InterPro"/>
</dbReference>
<evidence type="ECO:0000256" key="5">
    <source>
        <dbReference type="ARBA" id="ARBA00022737"/>
    </source>
</evidence>
<keyword evidence="9" id="KW-0732">Signal</keyword>
<evidence type="ECO:0000256" key="4">
    <source>
        <dbReference type="ARBA" id="ARBA00022723"/>
    </source>
</evidence>
<evidence type="ECO:0000256" key="6">
    <source>
        <dbReference type="ARBA" id="ARBA00022964"/>
    </source>
</evidence>
<name>A0A6P5AY35_BRABE</name>
<evidence type="ECO:0000256" key="9">
    <source>
        <dbReference type="SAM" id="SignalP"/>
    </source>
</evidence>
<organism evidence="11 12">
    <name type="scientific">Branchiostoma belcheri</name>
    <name type="common">Amphioxus</name>
    <dbReference type="NCBI Taxonomy" id="7741"/>
    <lineage>
        <taxon>Eukaryota</taxon>
        <taxon>Metazoa</taxon>
        <taxon>Chordata</taxon>
        <taxon>Cephalochordata</taxon>
        <taxon>Leptocardii</taxon>
        <taxon>Amphioxiformes</taxon>
        <taxon>Branchiostomatidae</taxon>
        <taxon>Branchiostoma</taxon>
    </lineage>
</organism>
<dbReference type="SMART" id="SM00702">
    <property type="entry name" value="P4Hc"/>
    <property type="match status" value="1"/>
</dbReference>
<evidence type="ECO:0000313" key="12">
    <source>
        <dbReference type="RefSeq" id="XP_019647021.1"/>
    </source>
</evidence>
<keyword evidence="7" id="KW-0560">Oxidoreductase</keyword>
<evidence type="ECO:0000256" key="1">
    <source>
        <dbReference type="ARBA" id="ARBA00001961"/>
    </source>
</evidence>
<dbReference type="InterPro" id="IPR039575">
    <property type="entry name" value="P3H"/>
</dbReference>
<evidence type="ECO:0000256" key="3">
    <source>
        <dbReference type="ARBA" id="ARBA00012262"/>
    </source>
</evidence>
<dbReference type="InterPro" id="IPR006620">
    <property type="entry name" value="Pro_4_hyd_alph"/>
</dbReference>
<dbReference type="InterPro" id="IPR005123">
    <property type="entry name" value="Oxoglu/Fe-dep_dioxygenase_dom"/>
</dbReference>
<sequence length="282" mass="31663">MLVVLTVLMISAMVTVSDTSSDVMPGVTVTMGPEGLKGEKRVLADGLATQEECDMLLDLFQVGANAYFQGIHIFSDFEAVHGMEANEAAQLAQQGVVPVDSADKFLTLSEKARQFTHAYFGLEQELYIQFTHLVCRTAEPYSTDDRKDLSHKIHADSCELNFTDWTCKPYPPHSGPLHKRDYSSILFLNDEFKGGKFFFSDRNLTAEATVQPRCGRLVAFSSGPENPHGVQAVLQGRRCALAMWYTLDKQHDERIRHEARTIVDSLRESAELQEQEDQKKEL</sequence>
<proteinExistence type="predicted"/>
<keyword evidence="4" id="KW-0479">Metal-binding</keyword>
<gene>
    <name evidence="12" type="primary">LOC109487472</name>
</gene>
<dbReference type="KEGG" id="bbel:109487472"/>
<comment type="cofactor">
    <cofactor evidence="1">
        <name>L-ascorbate</name>
        <dbReference type="ChEBI" id="CHEBI:38290"/>
    </cofactor>
</comment>
<dbReference type="Proteomes" id="UP000515135">
    <property type="component" value="Unplaced"/>
</dbReference>
<protein>
    <recommendedName>
        <fullName evidence="3">procollagen-proline 3-dioxygenase</fullName>
        <ecNumber evidence="3">1.14.11.7</ecNumber>
    </recommendedName>
</protein>
<evidence type="ECO:0000256" key="7">
    <source>
        <dbReference type="ARBA" id="ARBA00023002"/>
    </source>
</evidence>
<evidence type="ECO:0000256" key="8">
    <source>
        <dbReference type="ARBA" id="ARBA00023004"/>
    </source>
</evidence>
<evidence type="ECO:0000313" key="11">
    <source>
        <dbReference type="Proteomes" id="UP000515135"/>
    </source>
</evidence>
<dbReference type="PROSITE" id="PS51471">
    <property type="entry name" value="FE2OG_OXY"/>
    <property type="match status" value="1"/>
</dbReference>
<dbReference type="GO" id="GO:0019797">
    <property type="term" value="F:procollagen-proline 3-dioxygenase activity"/>
    <property type="evidence" value="ECO:0007669"/>
    <property type="project" value="UniProtKB-EC"/>
</dbReference>
<keyword evidence="8" id="KW-0408">Iron</keyword>
<dbReference type="Gene3D" id="2.60.120.620">
    <property type="entry name" value="q2cbj1_9rhob like domain"/>
    <property type="match status" value="1"/>
</dbReference>
<dbReference type="InterPro" id="IPR044862">
    <property type="entry name" value="Pro_4_hyd_alph_FE2OG_OXY"/>
</dbReference>
<keyword evidence="5" id="KW-0677">Repeat</keyword>
<dbReference type="OrthoDB" id="8517835at2759"/>
<dbReference type="RefSeq" id="XP_019647021.1">
    <property type="nucleotide sequence ID" value="XM_019791462.1"/>
</dbReference>
<dbReference type="GO" id="GO:0005783">
    <property type="term" value="C:endoplasmic reticulum"/>
    <property type="evidence" value="ECO:0007669"/>
    <property type="project" value="TreeGrafter"/>
</dbReference>
<evidence type="ECO:0000256" key="2">
    <source>
        <dbReference type="ARBA" id="ARBA00001962"/>
    </source>
</evidence>
<evidence type="ECO:0000259" key="10">
    <source>
        <dbReference type="PROSITE" id="PS51471"/>
    </source>
</evidence>
<dbReference type="Pfam" id="PF13640">
    <property type="entry name" value="2OG-FeII_Oxy_3"/>
    <property type="match status" value="1"/>
</dbReference>
<feature type="chain" id="PRO_5027595064" description="procollagen-proline 3-dioxygenase" evidence="9">
    <location>
        <begin position="20"/>
        <end position="282"/>
    </location>
</feature>
<dbReference type="EC" id="1.14.11.7" evidence="3"/>